<protein>
    <recommendedName>
        <fullName evidence="2">Coenzyme Q-binding protein COQ10 START domain-containing protein</fullName>
    </recommendedName>
</protein>
<proteinExistence type="evidence at transcript level"/>
<organism evidence="1">
    <name type="scientific">Babesia bovis</name>
    <dbReference type="NCBI Taxonomy" id="5865"/>
    <lineage>
        <taxon>Eukaryota</taxon>
        <taxon>Sar</taxon>
        <taxon>Alveolata</taxon>
        <taxon>Apicomplexa</taxon>
        <taxon>Aconoidasida</taxon>
        <taxon>Piroplasmida</taxon>
        <taxon>Babesiidae</taxon>
        <taxon>Babesia</taxon>
    </lineage>
</organism>
<name>S6BDY6_BABBO</name>
<reference evidence="1" key="1">
    <citation type="journal article" date="2014" name="BMC Genomics">
        <title>The Babesia bovis gene and promoter model: an update from full-length EST analysis.</title>
        <authorList>
            <person name="Yamagishi J."/>
            <person name="Wakaguri H."/>
            <person name="Yokoyama N."/>
            <person name="Yamashita R."/>
            <person name="Suzuki Y."/>
            <person name="Xuan X."/>
            <person name="Igarashi I."/>
        </authorList>
    </citation>
    <scope>NUCLEOTIDE SEQUENCE</scope>
    <source>
        <strain evidence="1">Texas</strain>
    </source>
</reference>
<dbReference type="SUPFAM" id="SSF55961">
    <property type="entry name" value="Bet v1-like"/>
    <property type="match status" value="1"/>
</dbReference>
<dbReference type="InterPro" id="IPR023393">
    <property type="entry name" value="START-like_dom_sf"/>
</dbReference>
<evidence type="ECO:0008006" key="2">
    <source>
        <dbReference type="Google" id="ProtNLM"/>
    </source>
</evidence>
<gene>
    <name evidence="1" type="primary">BBOV_III000180</name>
</gene>
<evidence type="ECO:0000313" key="1">
    <source>
        <dbReference type="EMBL" id="BAN64279.1"/>
    </source>
</evidence>
<dbReference type="Gene3D" id="3.30.530.20">
    <property type="match status" value="1"/>
</dbReference>
<accession>S6BDY6</accession>
<sequence length="87" mass="10236">MLWFVQAVAANNDLFEVLDTVWEFKDIGDATEVDFNIKFKFHSGMYQTITTYMGRTLSGSMVDHFVKECYRRHNLKKIPFQKEHVGI</sequence>
<dbReference type="AlphaFoldDB" id="S6BDY6"/>
<dbReference type="EMBL" id="AK440485">
    <property type="protein sequence ID" value="BAN64279.1"/>
    <property type="molecule type" value="mRNA"/>
</dbReference>
<dbReference type="VEuPathDB" id="PiroplasmaDB:BBOV_III000180"/>